<keyword evidence="2" id="KW-1185">Reference proteome</keyword>
<evidence type="ECO:0000313" key="2">
    <source>
        <dbReference type="Proteomes" id="UP000026962"/>
    </source>
</evidence>
<name>A0A0E0MME2_ORYPU</name>
<organism evidence="1">
    <name type="scientific">Oryza punctata</name>
    <name type="common">Red rice</name>
    <dbReference type="NCBI Taxonomy" id="4537"/>
    <lineage>
        <taxon>Eukaryota</taxon>
        <taxon>Viridiplantae</taxon>
        <taxon>Streptophyta</taxon>
        <taxon>Embryophyta</taxon>
        <taxon>Tracheophyta</taxon>
        <taxon>Spermatophyta</taxon>
        <taxon>Magnoliopsida</taxon>
        <taxon>Liliopsida</taxon>
        <taxon>Poales</taxon>
        <taxon>Poaceae</taxon>
        <taxon>BOP clade</taxon>
        <taxon>Oryzoideae</taxon>
        <taxon>Oryzeae</taxon>
        <taxon>Oryzinae</taxon>
        <taxon>Oryza</taxon>
    </lineage>
</organism>
<evidence type="ECO:0000313" key="1">
    <source>
        <dbReference type="EnsemblPlants" id="OPUNC12G10740.1"/>
    </source>
</evidence>
<dbReference type="HOGENOM" id="CLU_1498630_0_0_1"/>
<accession>A0A0E0MME2</accession>
<reference evidence="1" key="1">
    <citation type="submission" date="2015-04" db="UniProtKB">
        <authorList>
            <consortium name="EnsemblPlants"/>
        </authorList>
    </citation>
    <scope>IDENTIFICATION</scope>
</reference>
<proteinExistence type="predicted"/>
<dbReference type="Proteomes" id="UP000026962">
    <property type="component" value="Chromosome 12"/>
</dbReference>
<dbReference type="EnsemblPlants" id="OPUNC12G10740.1">
    <property type="protein sequence ID" value="OPUNC12G10740.1"/>
    <property type="gene ID" value="OPUNC12G10740"/>
</dbReference>
<dbReference type="Pfam" id="PF03140">
    <property type="entry name" value="DUF247"/>
    <property type="match status" value="1"/>
</dbReference>
<dbReference type="Gramene" id="OPUNC12G10740.1">
    <property type="protein sequence ID" value="OPUNC12G10740.1"/>
    <property type="gene ID" value="OPUNC12G10740"/>
</dbReference>
<reference evidence="1" key="2">
    <citation type="submission" date="2018-05" db="EMBL/GenBank/DDBJ databases">
        <title>OpunRS2 (Oryza punctata Reference Sequence Version 2).</title>
        <authorList>
            <person name="Zhang J."/>
            <person name="Kudrna D."/>
            <person name="Lee S."/>
            <person name="Talag J."/>
            <person name="Welchert J."/>
            <person name="Wing R.A."/>
        </authorList>
    </citation>
    <scope>NUCLEOTIDE SEQUENCE [LARGE SCALE GENOMIC DNA]</scope>
</reference>
<sequence>MMPVTRRSPRDEAEVEVLGLEEFLGFCGLNRDLTGASAASEYALWTKHSVHRVPAAVKRTTTRTPTGRRWCRWAPSTTATRGCWPWSGGGYAHNDPVFGRHGALYMVPYVRRDMLIVENQLPLLLLLQKLVAVETGKDSQDMVMDTYATLSSSISMDSPSFLLTMGVYLKKVDIEYKVKK</sequence>
<protein>
    <submittedName>
        <fullName evidence="1">Uncharacterized protein</fullName>
    </submittedName>
</protein>
<dbReference type="STRING" id="4537.A0A0E0MME2"/>
<dbReference type="AlphaFoldDB" id="A0A0E0MME2"/>
<dbReference type="InterPro" id="IPR004158">
    <property type="entry name" value="DUF247_pln"/>
</dbReference>